<evidence type="ECO:0000256" key="1">
    <source>
        <dbReference type="ARBA" id="ARBA00022618"/>
    </source>
</evidence>
<evidence type="ECO:0000313" key="5">
    <source>
        <dbReference type="EMBL" id="KAG2490041.1"/>
    </source>
</evidence>
<dbReference type="PANTHER" id="PTHR10177">
    <property type="entry name" value="CYCLINS"/>
    <property type="match status" value="1"/>
</dbReference>
<name>A0A835XX81_9CHLO</name>
<evidence type="ECO:0000259" key="4">
    <source>
        <dbReference type="Pfam" id="PF00134"/>
    </source>
</evidence>
<dbReference type="InterPro" id="IPR048258">
    <property type="entry name" value="Cyclins_cyclin-box"/>
</dbReference>
<dbReference type="Gene3D" id="1.10.472.10">
    <property type="entry name" value="Cyclin-like"/>
    <property type="match status" value="2"/>
</dbReference>
<keyword evidence="3" id="KW-0131">Cell cycle</keyword>
<keyword evidence="2" id="KW-0195">Cyclin</keyword>
<comment type="caution">
    <text evidence="5">The sequence shown here is derived from an EMBL/GenBank/DDBJ whole genome shotgun (WGS) entry which is preliminary data.</text>
</comment>
<organism evidence="5 6">
    <name type="scientific">Edaphochlamys debaryana</name>
    <dbReference type="NCBI Taxonomy" id="47281"/>
    <lineage>
        <taxon>Eukaryota</taxon>
        <taxon>Viridiplantae</taxon>
        <taxon>Chlorophyta</taxon>
        <taxon>core chlorophytes</taxon>
        <taxon>Chlorophyceae</taxon>
        <taxon>CS clade</taxon>
        <taxon>Chlamydomonadales</taxon>
        <taxon>Chlamydomonadales incertae sedis</taxon>
        <taxon>Edaphochlamys</taxon>
    </lineage>
</organism>
<dbReference type="InterPro" id="IPR036915">
    <property type="entry name" value="Cyclin-like_sf"/>
</dbReference>
<keyword evidence="6" id="KW-1185">Reference proteome</keyword>
<evidence type="ECO:0000256" key="3">
    <source>
        <dbReference type="ARBA" id="ARBA00023306"/>
    </source>
</evidence>
<dbReference type="Proteomes" id="UP000612055">
    <property type="component" value="Unassembled WGS sequence"/>
</dbReference>
<evidence type="ECO:0000256" key="2">
    <source>
        <dbReference type="ARBA" id="ARBA00023127"/>
    </source>
</evidence>
<dbReference type="AlphaFoldDB" id="A0A835XX81"/>
<dbReference type="GO" id="GO:0051301">
    <property type="term" value="P:cell division"/>
    <property type="evidence" value="ECO:0007669"/>
    <property type="project" value="UniProtKB-KW"/>
</dbReference>
<evidence type="ECO:0000313" key="6">
    <source>
        <dbReference type="Proteomes" id="UP000612055"/>
    </source>
</evidence>
<proteinExistence type="predicted"/>
<dbReference type="Pfam" id="PF00134">
    <property type="entry name" value="Cyclin_N"/>
    <property type="match status" value="1"/>
</dbReference>
<sequence length="351" mass="38543">MCKPQCSGLFGGREEEERLFGGLRGECPMRPGSCSSLPSSGSDAASLDSETSNWNQTSCSMKSFEEPCCLPGSPSVLCEEDDALDIDDEDATREYAPGRPYVAHSYNHEDDEAQLLNEFTREKELPVSHPVPIPNEYRTILTRWMWDVCRARALSPATFFAAVGLLDRFLRAAGEGATPPTLLQLVSLTSVGLAAKSEQQQCAAELLSMAKDEHGQLYRAEDARKMEFQMLHLLEWRLRTPTVYSFTQLLLHRLVHRPQDGAVVPPGQELTFRALVLRLAEIAVMDPALSTVPYSTLAVACVLVAETELKGGQGADLKTVHAVRSIPGAPDLSNLSGPVEQLYIAYKTQFA</sequence>
<reference evidence="5" key="1">
    <citation type="journal article" date="2020" name="bioRxiv">
        <title>Comparative genomics of Chlamydomonas.</title>
        <authorList>
            <person name="Craig R.J."/>
            <person name="Hasan A.R."/>
            <person name="Ness R.W."/>
            <person name="Keightley P.D."/>
        </authorList>
    </citation>
    <scope>NUCLEOTIDE SEQUENCE</scope>
    <source>
        <strain evidence="5">CCAP 11/70</strain>
    </source>
</reference>
<feature type="domain" description="Cyclin N-terminal" evidence="4">
    <location>
        <begin position="133"/>
        <end position="239"/>
    </location>
</feature>
<dbReference type="InterPro" id="IPR006671">
    <property type="entry name" value="Cyclin_N"/>
</dbReference>
<dbReference type="EMBL" id="JAEHOE010000066">
    <property type="protein sequence ID" value="KAG2490041.1"/>
    <property type="molecule type" value="Genomic_DNA"/>
</dbReference>
<dbReference type="PROSITE" id="PS00292">
    <property type="entry name" value="CYCLINS"/>
    <property type="match status" value="1"/>
</dbReference>
<dbReference type="SUPFAM" id="SSF47954">
    <property type="entry name" value="Cyclin-like"/>
    <property type="match status" value="1"/>
</dbReference>
<accession>A0A835XX81</accession>
<dbReference type="InterPro" id="IPR039361">
    <property type="entry name" value="Cyclin"/>
</dbReference>
<gene>
    <name evidence="5" type="ORF">HYH03_011506</name>
</gene>
<protein>
    <recommendedName>
        <fullName evidence="4">Cyclin N-terminal domain-containing protein</fullName>
    </recommendedName>
</protein>
<dbReference type="OrthoDB" id="5590282at2759"/>
<keyword evidence="1" id="KW-0132">Cell division</keyword>